<dbReference type="PANTHER" id="PTHR36766">
    <property type="entry name" value="PLANT BROAD-SPECTRUM MILDEW RESISTANCE PROTEIN RPW8"/>
    <property type="match status" value="1"/>
</dbReference>
<dbReference type="Pfam" id="PF00931">
    <property type="entry name" value="NB-ARC"/>
    <property type="match status" value="1"/>
</dbReference>
<comment type="caution">
    <text evidence="6">The sequence shown here is derived from an EMBL/GenBank/DDBJ whole genome shotgun (WGS) entry which is preliminary data.</text>
</comment>
<organism evidence="6 7">
    <name type="scientific">Rhynchospora pubera</name>
    <dbReference type="NCBI Taxonomy" id="906938"/>
    <lineage>
        <taxon>Eukaryota</taxon>
        <taxon>Viridiplantae</taxon>
        <taxon>Streptophyta</taxon>
        <taxon>Embryophyta</taxon>
        <taxon>Tracheophyta</taxon>
        <taxon>Spermatophyta</taxon>
        <taxon>Magnoliopsida</taxon>
        <taxon>Liliopsida</taxon>
        <taxon>Poales</taxon>
        <taxon>Cyperaceae</taxon>
        <taxon>Cyperoideae</taxon>
        <taxon>Rhynchosporeae</taxon>
        <taxon>Rhynchospora</taxon>
    </lineage>
</organism>
<dbReference type="Pfam" id="PF25019">
    <property type="entry name" value="LRR_R13L1-DRL21"/>
    <property type="match status" value="1"/>
</dbReference>
<dbReference type="InterPro" id="IPR057135">
    <property type="entry name" value="At4g27190-like_LRR"/>
</dbReference>
<dbReference type="Proteomes" id="UP001140206">
    <property type="component" value="Chromosome 2"/>
</dbReference>
<evidence type="ECO:0000313" key="6">
    <source>
        <dbReference type="EMBL" id="KAJ4786842.1"/>
    </source>
</evidence>
<evidence type="ECO:0000259" key="5">
    <source>
        <dbReference type="Pfam" id="PF25019"/>
    </source>
</evidence>
<dbReference type="SUPFAM" id="SSF52540">
    <property type="entry name" value="P-loop containing nucleoside triphosphate hydrolases"/>
    <property type="match status" value="1"/>
</dbReference>
<evidence type="ECO:0000256" key="1">
    <source>
        <dbReference type="ARBA" id="ARBA00022614"/>
    </source>
</evidence>
<dbReference type="GO" id="GO:0006952">
    <property type="term" value="P:defense response"/>
    <property type="evidence" value="ECO:0007669"/>
    <property type="project" value="UniProtKB-KW"/>
</dbReference>
<evidence type="ECO:0000259" key="4">
    <source>
        <dbReference type="Pfam" id="PF23247"/>
    </source>
</evidence>
<dbReference type="InterPro" id="IPR032675">
    <property type="entry name" value="LRR_dom_sf"/>
</dbReference>
<evidence type="ECO:0000256" key="2">
    <source>
        <dbReference type="ARBA" id="ARBA00022821"/>
    </source>
</evidence>
<dbReference type="Gene3D" id="3.80.10.10">
    <property type="entry name" value="Ribonuclease Inhibitor"/>
    <property type="match status" value="3"/>
</dbReference>
<dbReference type="GO" id="GO:0043531">
    <property type="term" value="F:ADP binding"/>
    <property type="evidence" value="ECO:0007669"/>
    <property type="project" value="InterPro"/>
</dbReference>
<keyword evidence="1" id="KW-0433">Leucine-rich repeat</keyword>
<sequence>MASWVSTAVSAIAGHAGSAVYSIVSCTASSVVEKIVDMGFSFISKPTVPMESETALKRVQNALPQIRAIMSVAEALKMKDPSCSEWFEQSWLAVNAAEDVLDELEYNKLVDMVKSRDEGSGSASSSKKYKTCAMSDDILGRLKKAVRMLDEAAAGVDRLLQLADKLGIRYLSESQIELGADLRRETTSFLVEREVFGRDVEKGLIIDWLSRPTQVQLSSLGIIGVGGLGKTTLAQFAYQEMHVKDYFEKTIWVCVSTNFSVESITTKILAELGENSCGDYPLNVLQESLKGKIHSKKFLLILDDVWEDKKRRDWEQLIAPFRFAQQGSKILFTTRMKSVANLLADVINTEHCSLALQDLAEQELRSLFNSYAFHGFNPNNHGDLLAIGDQIIKILRGSPLAAKVIGSLLNSRMDLLYWRRILSHGSLINSEQGKDIINVLKLSYYNLPTDLKLYHLQVLEFTGASHESSYLGIANAGISNLVRLRYMRLPYQIMQTICRIHTLTSLQELTFVIGKESGYRINELGTLNNLRRLAIYNTENINDPVEARSANLLGKESLRSLSLIWTSESKPYNPEQIIDNLQPHPNLIKLEIKNYKGQSSPIWMRDMPLLNLQSLTLSRCLYLNKQPVFGKMPYLKILDIYECPNLYKLPDLPLSLTEFRVRNVGLTSLPYLYQSSGINTLAPSCTKSSLTSVKIIKCPNLIPLNGFLQQDALHLQCLEELTIQSCEKLAQLPMHVFKTFASLRRLCIGDCPNLTRLPCLPLSLVTFEISEITLTTLPRYFQSVGLSDGPSTTSLRTVSIRICPNLTALNGFLQQDNINFQAINTIRIEECNNLVHIPVGAFSKFVSLANLIIENCPKLVAVDNHKNFLPPKLKRIFMRNCGKLDVPLLESSSMLTTLTELVIKDCSNIARIPSSENVFGSLRKLYIRGCGKLAKHSSMQQPLNVNQGKNFASLKINDLSIGHLSLLFIEPLRSLISVCDLSVDDCLGMEALPEQWLLQNRNTLRELIIRNASTLQSLPATMARLIVLETLLIFHADLLLKLPELPASLKVRKICSSDGANKF</sequence>
<feature type="domain" description="R13L1/DRL21-like LRR repeat region" evidence="5">
    <location>
        <begin position="521"/>
        <end position="643"/>
    </location>
</feature>
<feature type="domain" description="NB-ARC" evidence="3">
    <location>
        <begin position="203"/>
        <end position="373"/>
    </location>
</feature>
<dbReference type="InterPro" id="IPR042197">
    <property type="entry name" value="Apaf_helical"/>
</dbReference>
<dbReference type="Gene3D" id="1.10.8.430">
    <property type="entry name" value="Helical domain of apoptotic protease-activating factors"/>
    <property type="match status" value="1"/>
</dbReference>
<dbReference type="Pfam" id="PF23247">
    <property type="entry name" value="LRR_RPS2"/>
    <property type="match status" value="1"/>
</dbReference>
<dbReference type="PANTHER" id="PTHR36766:SF64">
    <property type="entry name" value="OS12G0206100 PROTEIN"/>
    <property type="match status" value="1"/>
</dbReference>
<name>A0AAV8F9D9_9POAL</name>
<dbReference type="FunFam" id="3.40.50.300:FF:001091">
    <property type="entry name" value="Probable disease resistance protein At1g61300"/>
    <property type="match status" value="1"/>
</dbReference>
<feature type="domain" description="Disease resistance protein At4g27190-like leucine-rich repeats" evidence="4">
    <location>
        <begin position="710"/>
        <end position="856"/>
    </location>
</feature>
<gene>
    <name evidence="6" type="ORF">LUZ62_038088</name>
</gene>
<dbReference type="AlphaFoldDB" id="A0AAV8F9D9"/>
<protein>
    <submittedName>
        <fullName evidence="6">Disease resistance protein RGA2</fullName>
    </submittedName>
</protein>
<proteinExistence type="predicted"/>
<dbReference type="InterPro" id="IPR002182">
    <property type="entry name" value="NB-ARC"/>
</dbReference>
<keyword evidence="7" id="KW-1185">Reference proteome</keyword>
<dbReference type="EMBL" id="JAMFTS010000002">
    <property type="protein sequence ID" value="KAJ4786842.1"/>
    <property type="molecule type" value="Genomic_DNA"/>
</dbReference>
<evidence type="ECO:0000259" key="3">
    <source>
        <dbReference type="Pfam" id="PF00931"/>
    </source>
</evidence>
<evidence type="ECO:0000313" key="7">
    <source>
        <dbReference type="Proteomes" id="UP001140206"/>
    </source>
</evidence>
<keyword evidence="2" id="KW-0611">Plant defense</keyword>
<dbReference type="SUPFAM" id="SSF52058">
    <property type="entry name" value="L domain-like"/>
    <property type="match status" value="2"/>
</dbReference>
<accession>A0AAV8F9D9</accession>
<dbReference type="Gene3D" id="3.40.50.300">
    <property type="entry name" value="P-loop containing nucleotide triphosphate hydrolases"/>
    <property type="match status" value="1"/>
</dbReference>
<reference evidence="6" key="1">
    <citation type="submission" date="2022-08" db="EMBL/GenBank/DDBJ databases">
        <authorList>
            <person name="Marques A."/>
        </authorList>
    </citation>
    <scope>NUCLEOTIDE SEQUENCE</scope>
    <source>
        <strain evidence="6">RhyPub2mFocal</strain>
        <tissue evidence="6">Leaves</tissue>
    </source>
</reference>
<dbReference type="InterPro" id="IPR027417">
    <property type="entry name" value="P-loop_NTPase"/>
</dbReference>
<dbReference type="PRINTS" id="PR00364">
    <property type="entry name" value="DISEASERSIST"/>
</dbReference>
<dbReference type="InterPro" id="IPR056789">
    <property type="entry name" value="LRR_R13L1-DRL21"/>
</dbReference>